<evidence type="ECO:0000256" key="2">
    <source>
        <dbReference type="ARBA" id="ARBA00022840"/>
    </source>
</evidence>
<dbReference type="SUPFAM" id="SSF56801">
    <property type="entry name" value="Acetyl-CoA synthetase-like"/>
    <property type="match status" value="1"/>
</dbReference>
<proteinExistence type="predicted"/>
<dbReference type="Proteomes" id="UP001202479">
    <property type="component" value="Unassembled WGS sequence"/>
</dbReference>
<dbReference type="GO" id="GO:0005524">
    <property type="term" value="F:ATP binding"/>
    <property type="evidence" value="ECO:0007669"/>
    <property type="project" value="UniProtKB-KW"/>
</dbReference>
<organism evidence="4 5">
    <name type="scientific">Candida oxycetoniae</name>
    <dbReference type="NCBI Taxonomy" id="497107"/>
    <lineage>
        <taxon>Eukaryota</taxon>
        <taxon>Fungi</taxon>
        <taxon>Dikarya</taxon>
        <taxon>Ascomycota</taxon>
        <taxon>Saccharomycotina</taxon>
        <taxon>Pichiomycetes</taxon>
        <taxon>Debaryomycetaceae</taxon>
        <taxon>Candida/Lodderomyces clade</taxon>
        <taxon>Candida</taxon>
    </lineage>
</organism>
<dbReference type="AlphaFoldDB" id="A0AAI9T0E1"/>
<evidence type="ECO:0000259" key="3">
    <source>
        <dbReference type="Pfam" id="PF00501"/>
    </source>
</evidence>
<dbReference type="GO" id="GO:0016020">
    <property type="term" value="C:membrane"/>
    <property type="evidence" value="ECO:0007669"/>
    <property type="project" value="TreeGrafter"/>
</dbReference>
<gene>
    <name evidence="4" type="ORF">KGF56_000615</name>
</gene>
<keyword evidence="5" id="KW-1185">Reference proteome</keyword>
<dbReference type="PANTHER" id="PTHR43272">
    <property type="entry name" value="LONG-CHAIN-FATTY-ACID--COA LIGASE"/>
    <property type="match status" value="1"/>
</dbReference>
<dbReference type="GO" id="GO:0004467">
    <property type="term" value="F:long-chain fatty acid-CoA ligase activity"/>
    <property type="evidence" value="ECO:0007669"/>
    <property type="project" value="TreeGrafter"/>
</dbReference>
<feature type="domain" description="AMP-dependent synthetase/ligase" evidence="3">
    <location>
        <begin position="175"/>
        <end position="558"/>
    </location>
</feature>
<evidence type="ECO:0000256" key="1">
    <source>
        <dbReference type="ARBA" id="ARBA00022741"/>
    </source>
</evidence>
<comment type="caution">
    <text evidence="4">The sequence shown here is derived from an EMBL/GenBank/DDBJ whole genome shotgun (WGS) entry which is preliminary data.</text>
</comment>
<evidence type="ECO:0000313" key="5">
    <source>
        <dbReference type="Proteomes" id="UP001202479"/>
    </source>
</evidence>
<dbReference type="RefSeq" id="XP_049182228.1">
    <property type="nucleotide sequence ID" value="XM_049326544.1"/>
</dbReference>
<dbReference type="GO" id="GO:0005783">
    <property type="term" value="C:endoplasmic reticulum"/>
    <property type="evidence" value="ECO:0007669"/>
    <property type="project" value="TreeGrafter"/>
</dbReference>
<dbReference type="EMBL" id="JAHUZD010000023">
    <property type="protein sequence ID" value="KAI3406483.2"/>
    <property type="molecule type" value="Genomic_DNA"/>
</dbReference>
<name>A0AAI9T0E1_9ASCO</name>
<dbReference type="Pfam" id="PF00501">
    <property type="entry name" value="AMP-binding"/>
    <property type="match status" value="1"/>
</dbReference>
<evidence type="ECO:0000313" key="4">
    <source>
        <dbReference type="EMBL" id="KAI3406483.2"/>
    </source>
</evidence>
<keyword evidence="2" id="KW-0067">ATP-binding</keyword>
<dbReference type="InterPro" id="IPR000873">
    <property type="entry name" value="AMP-dep_synth/lig_dom"/>
</dbReference>
<dbReference type="InterPro" id="IPR042099">
    <property type="entry name" value="ANL_N_sf"/>
</dbReference>
<keyword evidence="1" id="KW-0547">Nucleotide-binding</keyword>
<dbReference type="PANTHER" id="PTHR43272:SF33">
    <property type="entry name" value="AMP-BINDING DOMAIN-CONTAINING PROTEIN-RELATED"/>
    <property type="match status" value="1"/>
</dbReference>
<dbReference type="GeneID" id="73378232"/>
<reference evidence="4" key="1">
    <citation type="journal article" date="2022" name="DNA Res.">
        <title>Genome analysis of five recently described species of the CUG-Ser clade uncovers Candida theae as a new hybrid lineage with pathogenic potential in the Candida parapsilosis species complex.</title>
        <authorList>
            <person name="Mixao V."/>
            <person name="Del Olmo V."/>
            <person name="Hegedusova E."/>
            <person name="Saus E."/>
            <person name="Pryszcz L."/>
            <person name="Cillingova A."/>
            <person name="Nosek J."/>
            <person name="Gabaldon T."/>
        </authorList>
    </citation>
    <scope>NUCLEOTIDE SEQUENCE</scope>
    <source>
        <strain evidence="4">CBS 10844</strain>
    </source>
</reference>
<sequence>MSVKLPSISDLDSNYASDEKDYIFENPEGLSVETLINHILPVPEELSGVSVKIPGTAKPGFSEIYRNGAFPNGLKSCILPELDTYHAIFNSGVSRHPNSPCLAYHEFDYENDLHLERYATISYTEVQERKKNLVGGLFFLLESNNYKDLSLEAHQKIVNHSRDYKSYDKDNFSFVVTFYSGNRPEWIIADLACSSSTITSTALYDTLGPKSSKFILEVTESPVIIASKSKISNLINLKKKNPQDLKALIMMVSMDPLTKHDAALIKEADANKIKVFDIHQVEKIGAIFPREETPPHAESIFTITFTSGTTGANPKGVVLAQKAAAAAISSISILLPHHSNFKEFSFLPLAHIFERHMSASVFLFGGSVAFPRLGGTPLTLFEDLKLWKPTFMANVPRIFSKIEASIKAATVDSTSKLNRALYSQAFEKKRQKQLENGNKGEHFIYDQTLIKKLRKNIGFDNIEYCFTGGAPISPDTIKFLKSSLGIGFSQGYGSSESFAGVLMALPLHSSSTGTCGAISPCVEARLRDLPEMGYRLTDKGGPRGEMLLRGPQMFAQYFKNIEETEKATDKEGWFSTGDVVQITEAGYFVVIDRVKNFFKLAQGEYVTPEKIENTYLTSNSILTQVYAHGNSMQSYLVGIVGIDPVTIVPFLRKQCNVTADLSNRETLLEICNKRDIRTHILLYINTNVGSKLNGFEKLHNVFFDIEPLRLERDVITPTSKLKRPVASKFFKPQINAMYEEGSILKNLKL</sequence>
<protein>
    <recommendedName>
        <fullName evidence="3">AMP-dependent synthetase/ligase domain-containing protein</fullName>
    </recommendedName>
</protein>
<dbReference type="Gene3D" id="3.40.50.12780">
    <property type="entry name" value="N-terminal domain of ligase-like"/>
    <property type="match status" value="1"/>
</dbReference>
<accession>A0AAI9T0E1</accession>